<sequence>MERKDFLRKGFSLLGAAIVVPSLLRANQSESETTTCTVTNSETAGPFPTLTPSSLVRTNITGDRTGIPMDITITIINVNANCTALQGALVDIWHCDKDGYYSQYGGTGMQTVNYTNNTFLRGRQTTDTNGQVAFTSIFPGWYTGRSTHIHVHIYSASGTSLLVTQIAFPEGSNSAVVQVNSATSYGYTKGMTGYTYNANDNVFSDGVTSEMSTITGSIANGFDLTHTIYVAGPVLNTQTFESNTFYLGQNYPNPVEEITKIPIVSKAAGTVEVTVYDLSGRRVQQPLRTSIDGGIQEIELNVSGLSKGIYIYKVMVETATGKFEQSKKLSKT</sequence>
<evidence type="ECO:0000259" key="2">
    <source>
        <dbReference type="Pfam" id="PF00775"/>
    </source>
</evidence>
<dbReference type="Pfam" id="PF00775">
    <property type="entry name" value="Dioxygenase_C"/>
    <property type="match status" value="1"/>
</dbReference>
<dbReference type="RefSeq" id="WP_073361002.1">
    <property type="nucleotide sequence ID" value="NZ_FQVQ01000001.1"/>
</dbReference>
<organism evidence="4 5">
    <name type="scientific">Flavobacterium fontis</name>
    <dbReference type="NCBI Taxonomy" id="1124188"/>
    <lineage>
        <taxon>Bacteria</taxon>
        <taxon>Pseudomonadati</taxon>
        <taxon>Bacteroidota</taxon>
        <taxon>Flavobacteriia</taxon>
        <taxon>Flavobacteriales</taxon>
        <taxon>Flavobacteriaceae</taxon>
        <taxon>Flavobacterium</taxon>
    </lineage>
</organism>
<dbReference type="Gene3D" id="2.60.130.10">
    <property type="entry name" value="Aromatic compound dioxygenase"/>
    <property type="match status" value="1"/>
</dbReference>
<keyword evidence="5" id="KW-1185">Reference proteome</keyword>
<feature type="domain" description="Intradiol ring-cleavage dioxygenases" evidence="2">
    <location>
        <begin position="59"/>
        <end position="172"/>
    </location>
</feature>
<proteinExistence type="predicted"/>
<dbReference type="GO" id="GO:0008199">
    <property type="term" value="F:ferric iron binding"/>
    <property type="evidence" value="ECO:0007669"/>
    <property type="project" value="InterPro"/>
</dbReference>
<evidence type="ECO:0000256" key="1">
    <source>
        <dbReference type="ARBA" id="ARBA00022729"/>
    </source>
</evidence>
<dbReference type="InterPro" id="IPR015889">
    <property type="entry name" value="Intradiol_dOase_core"/>
</dbReference>
<dbReference type="PANTHER" id="PTHR34315:SF1">
    <property type="entry name" value="INTRADIOL RING-CLEAVAGE DIOXYGENASES DOMAIN-CONTAINING PROTEIN-RELATED"/>
    <property type="match status" value="1"/>
</dbReference>
<dbReference type="SUPFAM" id="SSF49482">
    <property type="entry name" value="Aromatic compound dioxygenase"/>
    <property type="match status" value="1"/>
</dbReference>
<dbReference type="NCBIfam" id="TIGR04183">
    <property type="entry name" value="Por_Secre_tail"/>
    <property type="match status" value="1"/>
</dbReference>
<evidence type="ECO:0000259" key="3">
    <source>
        <dbReference type="Pfam" id="PF18962"/>
    </source>
</evidence>
<dbReference type="STRING" id="1124188.SAMN05444377_101410"/>
<evidence type="ECO:0000313" key="5">
    <source>
        <dbReference type="Proteomes" id="UP000184147"/>
    </source>
</evidence>
<feature type="domain" description="Secretion system C-terminal sorting" evidence="3">
    <location>
        <begin position="251"/>
        <end position="318"/>
    </location>
</feature>
<dbReference type="OrthoDB" id="9800887at2"/>
<accession>A0A1M4WTP8</accession>
<gene>
    <name evidence="4" type="ORF">SAMN05444377_101410</name>
</gene>
<reference evidence="4 5" key="1">
    <citation type="submission" date="2016-11" db="EMBL/GenBank/DDBJ databases">
        <authorList>
            <person name="Jaros S."/>
            <person name="Januszkiewicz K."/>
            <person name="Wedrychowicz H."/>
        </authorList>
    </citation>
    <scope>NUCLEOTIDE SEQUENCE [LARGE SCALE GENOMIC DNA]</scope>
    <source>
        <strain evidence="4 5">DSM 25660</strain>
    </source>
</reference>
<dbReference type="PANTHER" id="PTHR34315">
    <property type="match status" value="1"/>
</dbReference>
<keyword evidence="1" id="KW-0732">Signal</keyword>
<dbReference type="InterPro" id="IPR000627">
    <property type="entry name" value="Intradiol_dOase_C"/>
</dbReference>
<protein>
    <submittedName>
        <fullName evidence="4">Por secretion system C-terminal sorting domain-containing protein</fullName>
    </submittedName>
</protein>
<dbReference type="GO" id="GO:0016702">
    <property type="term" value="F:oxidoreductase activity, acting on single donors with incorporation of molecular oxygen, incorporation of two atoms of oxygen"/>
    <property type="evidence" value="ECO:0007669"/>
    <property type="project" value="InterPro"/>
</dbReference>
<dbReference type="Proteomes" id="UP000184147">
    <property type="component" value="Unassembled WGS sequence"/>
</dbReference>
<name>A0A1M4WTP8_9FLAO</name>
<evidence type="ECO:0000313" key="4">
    <source>
        <dbReference type="EMBL" id="SHE84433.1"/>
    </source>
</evidence>
<dbReference type="InterPro" id="IPR026444">
    <property type="entry name" value="Secre_tail"/>
</dbReference>
<dbReference type="AlphaFoldDB" id="A0A1M4WTP8"/>
<dbReference type="Pfam" id="PF18962">
    <property type="entry name" value="Por_Secre_tail"/>
    <property type="match status" value="1"/>
</dbReference>
<dbReference type="EMBL" id="FQVQ01000001">
    <property type="protein sequence ID" value="SHE84433.1"/>
    <property type="molecule type" value="Genomic_DNA"/>
</dbReference>